<accession>A0ABD3FTV5</accession>
<evidence type="ECO:0000313" key="4">
    <source>
        <dbReference type="Proteomes" id="UP001632037"/>
    </source>
</evidence>
<dbReference type="Gene3D" id="3.40.50.300">
    <property type="entry name" value="P-loop containing nucleotide triphosphate hydrolases"/>
    <property type="match status" value="1"/>
</dbReference>
<feature type="domain" description="VWFA" evidence="2">
    <location>
        <begin position="1890"/>
        <end position="2067"/>
    </location>
</feature>
<dbReference type="SUPFAM" id="SSF52540">
    <property type="entry name" value="P-loop containing nucleoside triphosphate hydrolases"/>
    <property type="match status" value="1"/>
</dbReference>
<dbReference type="PANTHER" id="PTHR22796">
    <property type="entry name" value="URG4-RELATED"/>
    <property type="match status" value="1"/>
</dbReference>
<dbReference type="InterPro" id="IPR036465">
    <property type="entry name" value="vWFA_dom_sf"/>
</dbReference>
<organism evidence="3 4">
    <name type="scientific">Phytophthora oleae</name>
    <dbReference type="NCBI Taxonomy" id="2107226"/>
    <lineage>
        <taxon>Eukaryota</taxon>
        <taxon>Sar</taxon>
        <taxon>Stramenopiles</taxon>
        <taxon>Oomycota</taxon>
        <taxon>Peronosporomycetes</taxon>
        <taxon>Peronosporales</taxon>
        <taxon>Peronosporaceae</taxon>
        <taxon>Phytophthora</taxon>
    </lineage>
</organism>
<dbReference type="InterPro" id="IPR002035">
    <property type="entry name" value="VWF_A"/>
</dbReference>
<evidence type="ECO:0000313" key="3">
    <source>
        <dbReference type="EMBL" id="KAL3669116.1"/>
    </source>
</evidence>
<dbReference type="EMBL" id="JBIMZQ010000009">
    <property type="protein sequence ID" value="KAL3669116.1"/>
    <property type="molecule type" value="Genomic_DNA"/>
</dbReference>
<sequence length="2079" mass="234714">MRRKQLKMNAAVSSECFRLLRLTQEVQSDVKVLKAVVDEVDVLRLCRVLGMTVSDEDDQVAKRNFEFGQFQPSDYDADFARFVRDRLKATNQNDEHQLEVGCLFGKQSDVKEELIRMGYWSKCEEGLFFHNQGVFCIEGGGNPMQLVVFAWLDASLFEPEAIRSTPAYVLRFLISLSLNITCCLSEDDFRLLKSEMDTEPDNSNAKWKSCSFAFRVQKQVEQKDNIACGSITKTQHPKSSDAKAAWLVGGAFPAVAVERLMPSTREWVPHNDIIPCESFGDWLMQKNSRGLVINFRHAVQKDSRNHLLHQFGQFPDEELDALQTQFRQQEEKAKERLYCESFDFSKRVYDETVLDACFLFAVRTPANSARMDSAQKHYANVLFEWERNDMLRMMDLGLHSLLYLPNRVQIHMKELETVFLRHPLAFEDALNAIVNGEPINSNDDSGFWGYVVHTARHYFRNDQFNNQFCFAMQEQQARLTEIWANAVRNIVTVTQDVTFKQRLEKFVDDNQYRYTLEKDTVLQKSFEEFQKYLNSGEGHLSIKIIKLWRTSDGDALNITWSEEVEKEPRKVIRMYRLGSPIESLGVLKFGAGQKLLELATVKLDHAVAILLEDNGTIVKRIRFPPQRKQKCEQVLIRKFPRRCSLCSIRAKDRTIAFLFEASGGRLGDVAFCKFNESFTSVESTRTINMDTSFGLTSPIVDILLTERSLCAVDGSGNFQSFDTRTRRTSKRVPSGDVNWVGNLMSFADELVVGRVRIDENRQLWLDSISNEDHRALPSVAIGLEAPSKRLAVGSVGDVLFVVSNSEVYSSVLSVTVQSDAYRIQRSGKGPGGKQRWLQGDHNAKETGGSHWLRVFYHSFEKFPVRSLLDMSMDPNTVVALVLNVAVASTTWSTEEVGTVCSKYFRNVMANLRRLNKPLSGLDLAQNLRCLEQSDGPSLQTISVRCILLAIVAFVPVQICRAEDNMLQLLRDGEDTSSGTKETSETRPEDSEISTGADASEIARSIRFGLLSPLLESWNGRCAVVTSMGKQSTGKSYFLNHLTGTSFAISGARCTDGAWMSLRFTSADTLLVVLDFEGLGSFERSEQEDIFLSVLNAAVSLFTVFRIDSRFDKDIDGLFTRFQKGARLIKDDPRLFRGLLYMNIKDVNMDDQQDVTTELVGKLDSIFVANKEQNFLTDMYAGQLEINCSPPFGTIDYYQCMENDAAVTLQKIMLPSDNESAGFVTGKAFLDCLRIVLAKISILDWTSMGKSSKNLIVADTKQKLPGVLRTGCHVSLPLVKELVIPSRLKEDVLQLGSQEKLVVSFQQMCEANPTYQTKWVTLNDFILLDDVKDEDFDFGFDATSLSNKTLDLVQKTIGDLFQFFLKLIGKAYGQSRLTTKDQSDFDTFTAFVLRRRKMKVSRWLQDTLGDQLTEERTHLEQRYTEPLVIYLSRCQQRCSKCQLGCMLSMTHPSDIEHNCCTDHKCRGKCEYGECQENLEFTPPCSRSAGHEEKCECDKGDHTCGQPCALARASNCDKTCVKRPEHDGGHCCSVQVHVCGAKCSSTSCTVTCLLDMQREHTVHKCAEVQCIHPCLMSGCKSLCGVKDHFHGQVVESRIFAMESGGRCTEEDNSSVTHMCAGSHSCREMCTVDGICEQKVHLKKSTRTYTGAHGSFEYVHHEMNGHKKHCAHILPRGEVNHEGRGHSCLADEEQHTVHYCDARCPSCSYYCNKQFGHLGLHATSHGNMEQTYFVAKANDIVIESRQYQAGERGIAEMCNLFCSKMGRGHAHYLQCECEDPTKCVYAADGNEDQRCHCVDKLLPPPDKAMDKLLHAKFWESIGWEDPCSEEERALFAKCPFRCDAPEHEEEENRPSYCVLEAWHLPEVKPEIDDGFAYVDGHKFECVHAAGSDKCHNIFVFDSSGSMGGQPWEDLLRACNEFSWNRWKDGGTEDIVSYVSFSHKSCIHYEEVPLSECLNVEIPFSSGGTYFEEGLRAANEVLSRNNFQEFKAVLIFFSDGRPADVELGICLARHIRAVYAKYDLKAFVVGFGYVNLSVLERMAAEMGGEYRRALDADALRAEFKRIAAVLCSSEASLALKSAP</sequence>
<dbReference type="CDD" id="cd00198">
    <property type="entry name" value="vWFA"/>
    <property type="match status" value="1"/>
</dbReference>
<gene>
    <name evidence="3" type="ORF">V7S43_005500</name>
</gene>
<evidence type="ECO:0000259" key="2">
    <source>
        <dbReference type="SMART" id="SM00327"/>
    </source>
</evidence>
<dbReference type="Pfam" id="PF00092">
    <property type="entry name" value="VWA"/>
    <property type="match status" value="1"/>
</dbReference>
<dbReference type="InterPro" id="IPR027417">
    <property type="entry name" value="P-loop_NTPase"/>
</dbReference>
<comment type="caution">
    <text evidence="3">The sequence shown here is derived from an EMBL/GenBank/DDBJ whole genome shotgun (WGS) entry which is preliminary data.</text>
</comment>
<protein>
    <recommendedName>
        <fullName evidence="2">VWFA domain-containing protein</fullName>
    </recommendedName>
</protein>
<name>A0ABD3FTV5_9STRA</name>
<dbReference type="SMART" id="SM00327">
    <property type="entry name" value="VWA"/>
    <property type="match status" value="1"/>
</dbReference>
<proteinExistence type="predicted"/>
<keyword evidence="4" id="KW-1185">Reference proteome</keyword>
<feature type="region of interest" description="Disordered" evidence="1">
    <location>
        <begin position="970"/>
        <end position="996"/>
    </location>
</feature>
<reference evidence="3 4" key="1">
    <citation type="submission" date="2024-09" db="EMBL/GenBank/DDBJ databases">
        <title>Genome sequencing and assembly of Phytophthora oleae, isolate VK10A, causative agent of rot of olive drupes.</title>
        <authorList>
            <person name="Conti Taguali S."/>
            <person name="Riolo M."/>
            <person name="La Spada F."/>
            <person name="Cacciola S.O."/>
            <person name="Dionisio G."/>
        </authorList>
    </citation>
    <scope>NUCLEOTIDE SEQUENCE [LARGE SCALE GENOMIC DNA]</scope>
    <source>
        <strain evidence="3 4">VK10A</strain>
    </source>
</reference>
<evidence type="ECO:0000256" key="1">
    <source>
        <dbReference type="SAM" id="MobiDB-lite"/>
    </source>
</evidence>
<dbReference type="Proteomes" id="UP001632037">
    <property type="component" value="Unassembled WGS sequence"/>
</dbReference>
<dbReference type="SUPFAM" id="SSF53300">
    <property type="entry name" value="vWA-like"/>
    <property type="match status" value="1"/>
</dbReference>
<dbReference type="PANTHER" id="PTHR22796:SF1">
    <property type="entry name" value="VWFA DOMAIN-CONTAINING PROTEIN"/>
    <property type="match status" value="1"/>
</dbReference>
<dbReference type="Gene3D" id="3.40.50.410">
    <property type="entry name" value="von Willebrand factor, type A domain"/>
    <property type="match status" value="1"/>
</dbReference>